<feature type="compositionally biased region" description="Basic residues" evidence="1">
    <location>
        <begin position="404"/>
        <end position="417"/>
    </location>
</feature>
<dbReference type="VEuPathDB" id="AmoebaDB:NAEGRDRAFT_67608"/>
<dbReference type="Pfam" id="PF02338">
    <property type="entry name" value="OTU"/>
    <property type="match status" value="1"/>
</dbReference>
<dbReference type="GeneID" id="8848251"/>
<dbReference type="AlphaFoldDB" id="D2VFF5"/>
<dbReference type="RefSeq" id="XP_002677101.1">
    <property type="nucleotide sequence ID" value="XM_002677055.1"/>
</dbReference>
<dbReference type="CDD" id="cd22753">
    <property type="entry name" value="OTU_ALG13-like"/>
    <property type="match status" value="1"/>
</dbReference>
<feature type="compositionally biased region" description="Polar residues" evidence="1">
    <location>
        <begin position="380"/>
        <end position="400"/>
    </location>
</feature>
<dbReference type="KEGG" id="ngr:NAEGRDRAFT_67608"/>
<dbReference type="PROSITE" id="PS50802">
    <property type="entry name" value="OTU"/>
    <property type="match status" value="1"/>
</dbReference>
<proteinExistence type="predicted"/>
<accession>D2VFF5</accession>
<dbReference type="InterPro" id="IPR050704">
    <property type="entry name" value="Peptidase_C85-like"/>
</dbReference>
<feature type="compositionally biased region" description="Low complexity" evidence="1">
    <location>
        <begin position="595"/>
        <end position="627"/>
    </location>
</feature>
<feature type="compositionally biased region" description="Polar residues" evidence="1">
    <location>
        <begin position="307"/>
        <end position="322"/>
    </location>
</feature>
<feature type="compositionally biased region" description="Low complexity" evidence="1">
    <location>
        <begin position="9"/>
        <end position="25"/>
    </location>
</feature>
<dbReference type="GO" id="GO:0016579">
    <property type="term" value="P:protein deubiquitination"/>
    <property type="evidence" value="ECO:0007669"/>
    <property type="project" value="TreeGrafter"/>
</dbReference>
<dbReference type="Gene3D" id="3.90.70.80">
    <property type="match status" value="1"/>
</dbReference>
<evidence type="ECO:0000256" key="1">
    <source>
        <dbReference type="SAM" id="MobiDB-lite"/>
    </source>
</evidence>
<evidence type="ECO:0000313" key="3">
    <source>
        <dbReference type="EMBL" id="EFC44357.1"/>
    </source>
</evidence>
<sequence>MTKKKPQKKSSQSNNNSSVPSGSNNAGKQSLTEHEIQMVLLEEQEIDQLFSTMSLKRKPIAKDGACLFRAFSDLYYGTQIYHDRVRKSCIEYMKEHESFFKDFIFEMDFNSYIKFMSKATSWGSQLELEALASLYKVNITVYGVNGILTEHRGDPTLEAQDVKNQWSSDTSISDLIRQKKLEKVEPKKRKEIRLAYLYGSHYDSVYPANEFMNTIIVQDIIYDTFMDPFKNDLFQKKVGTYKNVEYDAWLDELEKMEKKSLQKVKELLFQNEKSYDLDDPREFPQLAKQSSNSISPPVASSSSTDSATPQDGSAENADSSVTVEEKPVNAWLTQEKPNWASVAITKPVETQPEAQPETQTNGTTPTINASTNNNNNGTTKSVISQSHSLTVKMETSTTQESSNNKKKAKGNHKSKKPKNTEISSNQQVKPNTKDDVSLTNDEVKQSPPVVNINNQNNSSQQQSVTISQQPPLVSQFSPLTGYPQQPFSPPQFMGQPGVFPNQPPFLVMMPPPGTYPMPQQNPNNGMILIPTNLVPPNFVPHYPMMPPMQHHANQIVPPPQQPVVVQNHQPVIPQVVTEPPKPVSAWSMPLQSNPTSNLTVSSVVNSQPVSTSTSSSTTPAQSTTSKSEPSTTQSGNKKNTRKKK</sequence>
<reference evidence="3 4" key="1">
    <citation type="journal article" date="2010" name="Cell">
        <title>The genome of Naegleria gruberi illuminates early eukaryotic versatility.</title>
        <authorList>
            <person name="Fritz-Laylin L.K."/>
            <person name="Prochnik S.E."/>
            <person name="Ginger M.L."/>
            <person name="Dacks J.B."/>
            <person name="Carpenter M.L."/>
            <person name="Field M.C."/>
            <person name="Kuo A."/>
            <person name="Paredez A."/>
            <person name="Chapman J."/>
            <person name="Pham J."/>
            <person name="Shu S."/>
            <person name="Neupane R."/>
            <person name="Cipriano M."/>
            <person name="Mancuso J."/>
            <person name="Tu H."/>
            <person name="Salamov A."/>
            <person name="Lindquist E."/>
            <person name="Shapiro H."/>
            <person name="Lucas S."/>
            <person name="Grigoriev I.V."/>
            <person name="Cande W.Z."/>
            <person name="Fulton C."/>
            <person name="Rokhsar D.S."/>
            <person name="Dawson S.C."/>
        </authorList>
    </citation>
    <scope>NUCLEOTIDE SEQUENCE [LARGE SCALE GENOMIC DNA]</scope>
    <source>
        <strain evidence="3 4">NEG-M</strain>
    </source>
</reference>
<feature type="compositionally biased region" description="Polar residues" evidence="1">
    <location>
        <begin position="352"/>
        <end position="362"/>
    </location>
</feature>
<gene>
    <name evidence="3" type="ORF">NAEGRDRAFT_67608</name>
</gene>
<feature type="compositionally biased region" description="Low complexity" evidence="1">
    <location>
        <begin position="290"/>
        <end position="306"/>
    </location>
</feature>
<feature type="region of interest" description="Disordered" evidence="1">
    <location>
        <begin position="595"/>
        <end position="644"/>
    </location>
</feature>
<dbReference type="OrthoDB" id="10017659at2759"/>
<dbReference type="Proteomes" id="UP000006671">
    <property type="component" value="Unassembled WGS sequence"/>
</dbReference>
<dbReference type="InterPro" id="IPR049769">
    <property type="entry name" value="OTU_OTU"/>
</dbReference>
<name>D2VFF5_NAEGR</name>
<dbReference type="InParanoid" id="D2VFF5"/>
<feature type="domain" description="OTU" evidence="2">
    <location>
        <begin position="55"/>
        <end position="208"/>
    </location>
</feature>
<feature type="region of interest" description="Disordered" evidence="1">
    <location>
        <begin position="286"/>
        <end position="335"/>
    </location>
</feature>
<dbReference type="InterPro" id="IPR038765">
    <property type="entry name" value="Papain-like_cys_pep_sf"/>
</dbReference>
<organism evidence="4">
    <name type="scientific">Naegleria gruberi</name>
    <name type="common">Amoeba</name>
    <dbReference type="NCBI Taxonomy" id="5762"/>
    <lineage>
        <taxon>Eukaryota</taxon>
        <taxon>Discoba</taxon>
        <taxon>Heterolobosea</taxon>
        <taxon>Tetramitia</taxon>
        <taxon>Eutetramitia</taxon>
        <taxon>Vahlkampfiidae</taxon>
        <taxon>Naegleria</taxon>
    </lineage>
</organism>
<dbReference type="GO" id="GO:0004843">
    <property type="term" value="F:cysteine-type deubiquitinase activity"/>
    <property type="evidence" value="ECO:0007669"/>
    <property type="project" value="TreeGrafter"/>
</dbReference>
<feature type="compositionally biased region" description="Polar residues" evidence="1">
    <location>
        <begin position="420"/>
        <end position="430"/>
    </location>
</feature>
<dbReference type="eggNOG" id="KOG2605">
    <property type="taxonomic scope" value="Eukaryota"/>
</dbReference>
<dbReference type="SUPFAM" id="SSF54001">
    <property type="entry name" value="Cysteine proteinases"/>
    <property type="match status" value="1"/>
</dbReference>
<feature type="compositionally biased region" description="Basic and acidic residues" evidence="1">
    <location>
        <begin position="431"/>
        <end position="440"/>
    </location>
</feature>
<dbReference type="EMBL" id="GG738868">
    <property type="protein sequence ID" value="EFC44357.1"/>
    <property type="molecule type" value="Genomic_DNA"/>
</dbReference>
<evidence type="ECO:0000259" key="2">
    <source>
        <dbReference type="PROSITE" id="PS50802"/>
    </source>
</evidence>
<keyword evidence="4" id="KW-1185">Reference proteome</keyword>
<protein>
    <submittedName>
        <fullName evidence="3">Predicted protein</fullName>
    </submittedName>
</protein>
<feature type="compositionally biased region" description="Low complexity" evidence="1">
    <location>
        <begin position="363"/>
        <end position="379"/>
    </location>
</feature>
<dbReference type="InterPro" id="IPR003323">
    <property type="entry name" value="OTU_dom"/>
</dbReference>
<dbReference type="STRING" id="5762.D2VFF5"/>
<feature type="region of interest" description="Disordered" evidence="1">
    <location>
        <begin position="1"/>
        <end position="28"/>
    </location>
</feature>
<feature type="compositionally biased region" description="Polar residues" evidence="1">
    <location>
        <begin position="628"/>
        <end position="637"/>
    </location>
</feature>
<feature type="region of interest" description="Disordered" evidence="1">
    <location>
        <begin position="349"/>
        <end position="440"/>
    </location>
</feature>
<evidence type="ECO:0000313" key="4">
    <source>
        <dbReference type="Proteomes" id="UP000006671"/>
    </source>
</evidence>
<dbReference type="PANTHER" id="PTHR12419">
    <property type="entry name" value="OTU DOMAIN CONTAINING PROTEIN"/>
    <property type="match status" value="1"/>
</dbReference>